<protein>
    <submittedName>
        <fullName evidence="3">HNH endonuclease</fullName>
    </submittedName>
</protein>
<evidence type="ECO:0000313" key="3">
    <source>
        <dbReference type="EMBL" id="SIS48956.1"/>
    </source>
</evidence>
<keyword evidence="3" id="KW-0255">Endonuclease</keyword>
<dbReference type="Gene3D" id="1.10.30.50">
    <property type="match status" value="1"/>
</dbReference>
<accession>A0A1N7JI71</accession>
<dbReference type="SMART" id="SM00507">
    <property type="entry name" value="HNHc"/>
    <property type="match status" value="1"/>
</dbReference>
<keyword evidence="3" id="KW-0378">Hydrolase</keyword>
<keyword evidence="4" id="KW-1185">Reference proteome</keyword>
<organism evidence="3 4">
    <name type="scientific">Corynebacterium appendicis CIP 107643</name>
    <dbReference type="NCBI Taxonomy" id="1161099"/>
    <lineage>
        <taxon>Bacteria</taxon>
        <taxon>Bacillati</taxon>
        <taxon>Actinomycetota</taxon>
        <taxon>Actinomycetes</taxon>
        <taxon>Mycobacteriales</taxon>
        <taxon>Corynebacteriaceae</taxon>
        <taxon>Corynebacterium</taxon>
    </lineage>
</organism>
<reference evidence="4" key="1">
    <citation type="submission" date="2017-01" db="EMBL/GenBank/DDBJ databases">
        <authorList>
            <person name="Varghese N."/>
            <person name="Submissions S."/>
        </authorList>
    </citation>
    <scope>NUCLEOTIDE SEQUENCE [LARGE SCALE GENOMIC DNA]</scope>
    <source>
        <strain evidence="4">DSM 44531</strain>
    </source>
</reference>
<dbReference type="EMBL" id="FTOF01000008">
    <property type="protein sequence ID" value="SIS48956.1"/>
    <property type="molecule type" value="Genomic_DNA"/>
</dbReference>
<dbReference type="GO" id="GO:0003676">
    <property type="term" value="F:nucleic acid binding"/>
    <property type="evidence" value="ECO:0007669"/>
    <property type="project" value="InterPro"/>
</dbReference>
<dbReference type="InterPro" id="IPR002711">
    <property type="entry name" value="HNH"/>
</dbReference>
<dbReference type="CDD" id="cd00085">
    <property type="entry name" value="HNHc"/>
    <property type="match status" value="1"/>
</dbReference>
<dbReference type="STRING" id="1161099.SAMN05444817_10850"/>
<dbReference type="GO" id="GO:0004519">
    <property type="term" value="F:endonuclease activity"/>
    <property type="evidence" value="ECO:0007669"/>
    <property type="project" value="UniProtKB-KW"/>
</dbReference>
<evidence type="ECO:0000313" key="4">
    <source>
        <dbReference type="Proteomes" id="UP000186292"/>
    </source>
</evidence>
<name>A0A1N7JI71_9CORY</name>
<dbReference type="RefSeq" id="WP_076599487.1">
    <property type="nucleotide sequence ID" value="NZ_CP046976.1"/>
</dbReference>
<dbReference type="OrthoDB" id="4752861at2"/>
<sequence>MRTLKYDKDVILLVDRIRHLVQSLTKSKAELLQLIYDFDVNDFAKAFGASSTSCWLVREFGIAYSTAYEWLRVANQAVHFTFLMDAFRAAEIDYSTVRLLLKYLTADNEVELVELAKELGHEQMKKYLAGHGTTEPKEEQPEHYLRVKDLPDGDVAIEAVMSGTEGSFFKAALKIGEMAYYEQEHAKQQAAAEETRPARQTVSGYGMPIGRSLLQSFMGIINMVRTKATSTLRTPGAHVNIVLDADGHAYMPAAPKVPSAALANLVANGLSRLNVCDSSGLILNVGRAQRLATDAQVNALMTMWGHQCAMPGCTHTRFIEIHHMEEWADGGNTDLDNLIPLCSACHSLVTDGWALIERHGKQICFFMGDGSAYVSDNHSMTRRDDSLIPRPPVEDWANTDNFADSREPVNV</sequence>
<feature type="domain" description="HNH nuclease" evidence="2">
    <location>
        <begin position="295"/>
        <end position="347"/>
    </location>
</feature>
<evidence type="ECO:0000259" key="2">
    <source>
        <dbReference type="SMART" id="SM00507"/>
    </source>
</evidence>
<keyword evidence="3" id="KW-0540">Nuclease</keyword>
<evidence type="ECO:0000256" key="1">
    <source>
        <dbReference type="SAM" id="MobiDB-lite"/>
    </source>
</evidence>
<dbReference type="Pfam" id="PF01844">
    <property type="entry name" value="HNH"/>
    <property type="match status" value="1"/>
</dbReference>
<feature type="region of interest" description="Disordered" evidence="1">
    <location>
        <begin position="381"/>
        <end position="411"/>
    </location>
</feature>
<dbReference type="InterPro" id="IPR003615">
    <property type="entry name" value="HNH_nuc"/>
</dbReference>
<dbReference type="GO" id="GO:0008270">
    <property type="term" value="F:zinc ion binding"/>
    <property type="evidence" value="ECO:0007669"/>
    <property type="project" value="InterPro"/>
</dbReference>
<proteinExistence type="predicted"/>
<dbReference type="Proteomes" id="UP000186292">
    <property type="component" value="Unassembled WGS sequence"/>
</dbReference>
<gene>
    <name evidence="3" type="ORF">SAMN05444817_10850</name>
</gene>
<dbReference type="AlphaFoldDB" id="A0A1N7JI71"/>